<evidence type="ECO:0008006" key="4">
    <source>
        <dbReference type="Google" id="ProtNLM"/>
    </source>
</evidence>
<dbReference type="Pfam" id="PF13624">
    <property type="entry name" value="SurA_N_3"/>
    <property type="match status" value="1"/>
</dbReference>
<dbReference type="EMBL" id="JAAGOA010000003">
    <property type="protein sequence ID" value="NED99674.1"/>
    <property type="molecule type" value="Genomic_DNA"/>
</dbReference>
<dbReference type="InterPro" id="IPR027304">
    <property type="entry name" value="Trigger_fact/SurA_dom_sf"/>
</dbReference>
<dbReference type="SUPFAM" id="SSF109998">
    <property type="entry name" value="Triger factor/SurA peptide-binding domain-like"/>
    <property type="match status" value="1"/>
</dbReference>
<sequence length="203" mass="22084">MTAVVAAASLVAACDPDQVGAAAIVDDDRLTVDELQDEVTDTIDTHNEVAAQYELDVPPLPAEGGDVTELQNTVLGRWIENRMFDAVAAEQDIDVSEADVDDFLAEWSQQFENGDFSPFYAQENFTPESLRAEVRKTLIYQELTGSDGDQAAAQQVINEVMEQLEIDVNPRYGTWTETGLSPESGSVSQPFEGDALDAPAQPQ</sequence>
<evidence type="ECO:0000313" key="3">
    <source>
        <dbReference type="Proteomes" id="UP000475214"/>
    </source>
</evidence>
<feature type="region of interest" description="Disordered" evidence="1">
    <location>
        <begin position="174"/>
        <end position="203"/>
    </location>
</feature>
<dbReference type="RefSeq" id="WP_163733994.1">
    <property type="nucleotide sequence ID" value="NZ_JAAGOA010000003.1"/>
</dbReference>
<proteinExistence type="predicted"/>
<feature type="compositionally biased region" description="Polar residues" evidence="1">
    <location>
        <begin position="175"/>
        <end position="189"/>
    </location>
</feature>
<organism evidence="2 3">
    <name type="scientific">Phytoactinopolyspora halotolerans</name>
    <dbReference type="NCBI Taxonomy" id="1981512"/>
    <lineage>
        <taxon>Bacteria</taxon>
        <taxon>Bacillati</taxon>
        <taxon>Actinomycetota</taxon>
        <taxon>Actinomycetes</taxon>
        <taxon>Jiangellales</taxon>
        <taxon>Jiangellaceae</taxon>
        <taxon>Phytoactinopolyspora</taxon>
    </lineage>
</organism>
<protein>
    <recommendedName>
        <fullName evidence="4">SurA N-terminal domain-containing protein</fullName>
    </recommendedName>
</protein>
<evidence type="ECO:0000313" key="2">
    <source>
        <dbReference type="EMBL" id="NED99674.1"/>
    </source>
</evidence>
<dbReference type="Gene3D" id="1.10.4030.10">
    <property type="entry name" value="Porin chaperone SurA, peptide-binding domain"/>
    <property type="match status" value="1"/>
</dbReference>
<gene>
    <name evidence="2" type="ORF">G1H10_05785</name>
</gene>
<evidence type="ECO:0000256" key="1">
    <source>
        <dbReference type="SAM" id="MobiDB-lite"/>
    </source>
</evidence>
<reference evidence="2 3" key="1">
    <citation type="submission" date="2020-02" db="EMBL/GenBank/DDBJ databases">
        <authorList>
            <person name="Li X.-J."/>
            <person name="Han X.-M."/>
        </authorList>
    </citation>
    <scope>NUCLEOTIDE SEQUENCE [LARGE SCALE GENOMIC DNA]</scope>
    <source>
        <strain evidence="2 3">CCTCC AB 2017055</strain>
    </source>
</reference>
<dbReference type="Proteomes" id="UP000475214">
    <property type="component" value="Unassembled WGS sequence"/>
</dbReference>
<comment type="caution">
    <text evidence="2">The sequence shown here is derived from an EMBL/GenBank/DDBJ whole genome shotgun (WGS) entry which is preliminary data.</text>
</comment>
<accession>A0A6L9S2I7</accession>
<name>A0A6L9S2I7_9ACTN</name>
<dbReference type="AlphaFoldDB" id="A0A6L9S2I7"/>
<keyword evidence="3" id="KW-1185">Reference proteome</keyword>